<gene>
    <name evidence="1" type="ORF">SAMN05421820_104156</name>
</gene>
<keyword evidence="2" id="KW-1185">Reference proteome</keyword>
<dbReference type="Proteomes" id="UP000183200">
    <property type="component" value="Unassembled WGS sequence"/>
</dbReference>
<reference evidence="2" key="1">
    <citation type="submission" date="2016-10" db="EMBL/GenBank/DDBJ databases">
        <authorList>
            <person name="Varghese N."/>
            <person name="Submissions S."/>
        </authorList>
    </citation>
    <scope>NUCLEOTIDE SEQUENCE [LARGE SCALE GENOMIC DNA]</scope>
    <source>
        <strain evidence="2">DSM 19110</strain>
    </source>
</reference>
<protein>
    <submittedName>
        <fullName evidence="1">Uncharacterized protein</fullName>
    </submittedName>
</protein>
<dbReference type="EMBL" id="FNGY01000004">
    <property type="protein sequence ID" value="SDM58587.1"/>
    <property type="molecule type" value="Genomic_DNA"/>
</dbReference>
<evidence type="ECO:0000313" key="1">
    <source>
        <dbReference type="EMBL" id="SDM58587.1"/>
    </source>
</evidence>
<evidence type="ECO:0000313" key="2">
    <source>
        <dbReference type="Proteomes" id="UP000183200"/>
    </source>
</evidence>
<accession>A0A1G9UF52</accession>
<name>A0A1G9UF52_9SPHI</name>
<proteinExistence type="predicted"/>
<dbReference type="AlphaFoldDB" id="A0A1G9UF52"/>
<sequence>MSAHAQEQKKNRFKWDLSKKLQHLKNREDSTTWSKHNFEIDLKDIEFSGKPMMEGIFPGPKYSLIGDSAFVGNGTVANYPGISLNDKKIVYNGFYVNKSFINQDYLGANPNEVFFLVVVLTDYIAEDGYSHIESSVSSRNHPDYIGQGSIKTKNNKVDFISFLTADRNNYAVVNFRLFDLNLGRVVLIAPQKDGSLRSMQLKSTILTSKEVKLYVKDLLTQKEVVSFFLEKGNI</sequence>
<organism evidence="1 2">
    <name type="scientific">Pedobacter steynii</name>
    <dbReference type="NCBI Taxonomy" id="430522"/>
    <lineage>
        <taxon>Bacteria</taxon>
        <taxon>Pseudomonadati</taxon>
        <taxon>Bacteroidota</taxon>
        <taxon>Sphingobacteriia</taxon>
        <taxon>Sphingobacteriales</taxon>
        <taxon>Sphingobacteriaceae</taxon>
        <taxon>Pedobacter</taxon>
    </lineage>
</organism>